<dbReference type="GO" id="GO:0005344">
    <property type="term" value="F:oxygen carrier activity"/>
    <property type="evidence" value="ECO:0007669"/>
    <property type="project" value="UniProtKB-KW"/>
</dbReference>
<dbReference type="EMBL" id="AACKMK010000001">
    <property type="protein sequence ID" value="EAK9939564.1"/>
    <property type="molecule type" value="Genomic_DNA"/>
</dbReference>
<organism evidence="6">
    <name type="scientific">Campylobacter lari</name>
    <dbReference type="NCBI Taxonomy" id="201"/>
    <lineage>
        <taxon>Bacteria</taxon>
        <taxon>Pseudomonadati</taxon>
        <taxon>Campylobacterota</taxon>
        <taxon>Epsilonproteobacteria</taxon>
        <taxon>Campylobacterales</taxon>
        <taxon>Campylobacteraceae</taxon>
        <taxon>Campylobacter</taxon>
    </lineage>
</organism>
<dbReference type="InterPro" id="IPR050669">
    <property type="entry name" value="Hemerythrin"/>
</dbReference>
<evidence type="ECO:0000256" key="2">
    <source>
        <dbReference type="ARBA" id="ARBA00022621"/>
    </source>
</evidence>
<gene>
    <name evidence="6" type="ORF">A0Y42_01840</name>
</gene>
<evidence type="ECO:0000256" key="1">
    <source>
        <dbReference type="ARBA" id="ARBA00010587"/>
    </source>
</evidence>
<dbReference type="InterPro" id="IPR016131">
    <property type="entry name" value="Haemerythrin_Fe_BS"/>
</dbReference>
<dbReference type="PROSITE" id="PS00550">
    <property type="entry name" value="HEMERYTHRINS"/>
    <property type="match status" value="1"/>
</dbReference>
<protein>
    <submittedName>
        <fullName evidence="6">Bacteriohemerythrin</fullName>
    </submittedName>
</protein>
<keyword evidence="4" id="KW-0408">Iron</keyword>
<dbReference type="PANTHER" id="PTHR37164">
    <property type="entry name" value="BACTERIOHEMERYTHRIN"/>
    <property type="match status" value="1"/>
</dbReference>
<dbReference type="Gene3D" id="1.20.120.50">
    <property type="entry name" value="Hemerythrin-like"/>
    <property type="match status" value="1"/>
</dbReference>
<dbReference type="AlphaFoldDB" id="A0A5L4LSL8"/>
<proteinExistence type="inferred from homology"/>
<dbReference type="InterPro" id="IPR012827">
    <property type="entry name" value="Hemerythrin_metal-bd"/>
</dbReference>
<dbReference type="CDD" id="cd12107">
    <property type="entry name" value="Hemerythrin"/>
    <property type="match status" value="1"/>
</dbReference>
<dbReference type="NCBIfam" id="TIGR02481">
    <property type="entry name" value="hemeryth_dom"/>
    <property type="match status" value="1"/>
</dbReference>
<dbReference type="GO" id="GO:0046872">
    <property type="term" value="F:metal ion binding"/>
    <property type="evidence" value="ECO:0007669"/>
    <property type="project" value="UniProtKB-KW"/>
</dbReference>
<dbReference type="Pfam" id="PF01814">
    <property type="entry name" value="Hemerythrin"/>
    <property type="match status" value="1"/>
</dbReference>
<keyword evidence="2" id="KW-0813">Transport</keyword>
<feature type="domain" description="Hemerythrin-like" evidence="5">
    <location>
        <begin position="14"/>
        <end position="123"/>
    </location>
</feature>
<dbReference type="PANTHER" id="PTHR37164:SF1">
    <property type="entry name" value="BACTERIOHEMERYTHRIN"/>
    <property type="match status" value="1"/>
</dbReference>
<keyword evidence="2" id="KW-0561">Oxygen transport</keyword>
<evidence type="ECO:0000256" key="4">
    <source>
        <dbReference type="ARBA" id="ARBA00023004"/>
    </source>
</evidence>
<evidence type="ECO:0000313" key="6">
    <source>
        <dbReference type="EMBL" id="EAK9939564.1"/>
    </source>
</evidence>
<evidence type="ECO:0000256" key="3">
    <source>
        <dbReference type="ARBA" id="ARBA00022723"/>
    </source>
</evidence>
<reference evidence="6" key="1">
    <citation type="submission" date="2018-05" db="EMBL/GenBank/DDBJ databases">
        <authorList>
            <consortium name="PulseNet: The National Subtyping Network for Foodborne Disease Surveillance"/>
            <person name="Tarr C.L."/>
            <person name="Trees E."/>
            <person name="Katz L.S."/>
            <person name="Carleton-Romer H.A."/>
            <person name="Stroika S."/>
            <person name="Kucerova Z."/>
            <person name="Roache K.F."/>
            <person name="Sabol A.L."/>
            <person name="Besser J."/>
            <person name="Gerner-Smidt P."/>
        </authorList>
    </citation>
    <scope>NUCLEOTIDE SEQUENCE</scope>
    <source>
        <strain evidence="6">2008D-7097</strain>
    </source>
</reference>
<comment type="caution">
    <text evidence="6">The sequence shown here is derived from an EMBL/GenBank/DDBJ whole genome shotgun (WGS) entry which is preliminary data.</text>
</comment>
<dbReference type="InterPro" id="IPR012312">
    <property type="entry name" value="Hemerythrin-like"/>
</dbReference>
<keyword evidence="3" id="KW-0479">Metal-binding</keyword>
<evidence type="ECO:0000259" key="5">
    <source>
        <dbReference type="Pfam" id="PF01814"/>
    </source>
</evidence>
<dbReference type="SUPFAM" id="SSF47188">
    <property type="entry name" value="Hemerythrin-like"/>
    <property type="match status" value="1"/>
</dbReference>
<comment type="similarity">
    <text evidence="1">Belongs to the hemerythrin family.</text>
</comment>
<name>A0A5L4LSL8_CAMLA</name>
<dbReference type="InterPro" id="IPR035938">
    <property type="entry name" value="Hemerythrin-like_sf"/>
</dbReference>
<accession>A0A5L4LSL8</accession>
<dbReference type="NCBIfam" id="NF033749">
    <property type="entry name" value="bact_hemeryth"/>
    <property type="match status" value="1"/>
</dbReference>
<sequence length="189" mass="22623">MLPKWCDKYSIHNEEIDKQHQKLFELAANVEMISDKPIHKGQIKFLLADFFNYMKEHFAEEEKYMAKIGYPELANHQKIHKSIIQSMIDLIQNLKSTNDLKEKLNIIASKWLLEHILREDMKIEKWHQAQLRQKDKKTNLGELQEFYEYICSCTDKIHKVPYEIHQKIQTTNTNYKCKTCQEAIRQNKG</sequence>